<sequence length="87" mass="9204">MGKIWNIFAIGILISSETYGKAMPQNSLLNLFGLAGNNNGGWNPLSLLKSADDANKKSAYEAKNFASIANGISGLLQDAAKNVEQFG</sequence>
<dbReference type="EMBL" id="CADEPI010000408">
    <property type="protein sequence ID" value="CAB3385365.1"/>
    <property type="molecule type" value="Genomic_DNA"/>
</dbReference>
<keyword evidence="2" id="KW-1185">Reference proteome</keyword>
<reference evidence="1 2" key="1">
    <citation type="submission" date="2020-04" db="EMBL/GenBank/DDBJ databases">
        <authorList>
            <person name="Alioto T."/>
            <person name="Alioto T."/>
            <person name="Gomez Garrido J."/>
        </authorList>
    </citation>
    <scope>NUCLEOTIDE SEQUENCE [LARGE SCALE GENOMIC DNA]</scope>
</reference>
<name>A0A8S1DZA8_9INSE</name>
<organism evidence="1 2">
    <name type="scientific">Cloeon dipterum</name>
    <dbReference type="NCBI Taxonomy" id="197152"/>
    <lineage>
        <taxon>Eukaryota</taxon>
        <taxon>Metazoa</taxon>
        <taxon>Ecdysozoa</taxon>
        <taxon>Arthropoda</taxon>
        <taxon>Hexapoda</taxon>
        <taxon>Insecta</taxon>
        <taxon>Pterygota</taxon>
        <taxon>Palaeoptera</taxon>
        <taxon>Ephemeroptera</taxon>
        <taxon>Pisciforma</taxon>
        <taxon>Baetidae</taxon>
        <taxon>Cloeon</taxon>
    </lineage>
</organism>
<gene>
    <name evidence="1" type="ORF">CLODIP_2_CD01114</name>
</gene>
<evidence type="ECO:0000313" key="1">
    <source>
        <dbReference type="EMBL" id="CAB3385365.1"/>
    </source>
</evidence>
<evidence type="ECO:0000313" key="2">
    <source>
        <dbReference type="Proteomes" id="UP000494165"/>
    </source>
</evidence>
<comment type="caution">
    <text evidence="1">The sequence shown here is derived from an EMBL/GenBank/DDBJ whole genome shotgun (WGS) entry which is preliminary data.</text>
</comment>
<accession>A0A8S1DZA8</accession>
<dbReference type="Proteomes" id="UP000494165">
    <property type="component" value="Unassembled WGS sequence"/>
</dbReference>
<proteinExistence type="predicted"/>
<protein>
    <submittedName>
        <fullName evidence="1">Uncharacterized protein</fullName>
    </submittedName>
</protein>
<dbReference type="AlphaFoldDB" id="A0A8S1DZA8"/>